<dbReference type="EMBL" id="CP082275">
    <property type="protein sequence ID" value="USH03891.1"/>
    <property type="molecule type" value="Genomic_DNA"/>
</dbReference>
<feature type="region of interest" description="Disordered" evidence="1">
    <location>
        <begin position="58"/>
        <end position="88"/>
    </location>
</feature>
<keyword evidence="4" id="KW-1185">Reference proteome</keyword>
<evidence type="ECO:0000313" key="3">
    <source>
        <dbReference type="EMBL" id="USH03891.1"/>
    </source>
</evidence>
<reference evidence="3" key="1">
    <citation type="submission" date="2021-08" db="EMBL/GenBank/DDBJ databases">
        <authorList>
            <person name="Sakaguchi M."/>
            <person name="Kikuchi T."/>
            <person name="Urbanczyk H."/>
        </authorList>
    </citation>
    <scope>NUCLEOTIDE SEQUENCE</scope>
    <source>
        <strain evidence="3">020920N</strain>
    </source>
</reference>
<feature type="chain" id="PRO_5047429635" evidence="2">
    <location>
        <begin position="24"/>
        <end position="88"/>
    </location>
</feature>
<protein>
    <submittedName>
        <fullName evidence="3">Uncharacterized protein</fullName>
    </submittedName>
</protein>
<dbReference type="RefSeq" id="WP_251879289.1">
    <property type="nucleotide sequence ID" value="NZ_CP082275.1"/>
</dbReference>
<feature type="signal peptide" evidence="2">
    <location>
        <begin position="1"/>
        <end position="23"/>
    </location>
</feature>
<evidence type="ECO:0000256" key="2">
    <source>
        <dbReference type="SAM" id="SignalP"/>
    </source>
</evidence>
<evidence type="ECO:0000256" key="1">
    <source>
        <dbReference type="SAM" id="MobiDB-lite"/>
    </source>
</evidence>
<name>A0ABY4WY34_9GAMM</name>
<feature type="compositionally biased region" description="Basic and acidic residues" evidence="1">
    <location>
        <begin position="79"/>
        <end position="88"/>
    </location>
</feature>
<feature type="compositionally biased region" description="Basic and acidic residues" evidence="1">
    <location>
        <begin position="58"/>
        <end position="70"/>
    </location>
</feature>
<dbReference type="Proteomes" id="UP001056255">
    <property type="component" value="Chromosome I"/>
</dbReference>
<sequence>MMNLRNLVLISSLLVVFPYSVNANAPVTQAEKVEKERVRELKKLEQEAKRDMDKMEHEAAKEAAEMERQQMKKKAACLGKDKTFEGTS</sequence>
<evidence type="ECO:0000313" key="4">
    <source>
        <dbReference type="Proteomes" id="UP001056255"/>
    </source>
</evidence>
<gene>
    <name evidence="3" type="ORF">K6Q96_07850</name>
</gene>
<keyword evidence="2" id="KW-0732">Signal</keyword>
<organism evidence="3 4">
    <name type="scientific">Grimontia kaedaensis</name>
    <dbReference type="NCBI Taxonomy" id="2872157"/>
    <lineage>
        <taxon>Bacteria</taxon>
        <taxon>Pseudomonadati</taxon>
        <taxon>Pseudomonadota</taxon>
        <taxon>Gammaproteobacteria</taxon>
        <taxon>Vibrionales</taxon>
        <taxon>Vibrionaceae</taxon>
        <taxon>Grimontia</taxon>
    </lineage>
</organism>
<accession>A0ABY4WY34</accession>
<proteinExistence type="predicted"/>